<proteinExistence type="predicted"/>
<protein>
    <recommendedName>
        <fullName evidence="3">AAA+ ATPase domain-containing protein</fullName>
    </recommendedName>
</protein>
<name>A0A0N1N368_9HYPH</name>
<dbReference type="PATRIC" id="fig|1526658.3.peg.2796"/>
<dbReference type="AlphaFoldDB" id="A0A0N1N368"/>
<keyword evidence="2" id="KW-1185">Reference proteome</keyword>
<evidence type="ECO:0008006" key="3">
    <source>
        <dbReference type="Google" id="ProtNLM"/>
    </source>
</evidence>
<gene>
    <name evidence="1" type="ORF">AE618_08835</name>
</gene>
<organism evidence="1 2">
    <name type="scientific">Bosea vaviloviae</name>
    <dbReference type="NCBI Taxonomy" id="1526658"/>
    <lineage>
        <taxon>Bacteria</taxon>
        <taxon>Pseudomonadati</taxon>
        <taxon>Pseudomonadota</taxon>
        <taxon>Alphaproteobacteria</taxon>
        <taxon>Hyphomicrobiales</taxon>
        <taxon>Boseaceae</taxon>
        <taxon>Bosea</taxon>
    </lineage>
</organism>
<comment type="caution">
    <text evidence="1">The sequence shown here is derived from an EMBL/GenBank/DDBJ whole genome shotgun (WGS) entry which is preliminary data.</text>
</comment>
<reference evidence="1 2" key="1">
    <citation type="submission" date="2015-07" db="EMBL/GenBank/DDBJ databases">
        <title>Whole genome sequencing of Bosea vaviloviae isolated from cave pool.</title>
        <authorList>
            <person name="Tan N.E.H."/>
            <person name="Lee Y.P."/>
            <person name="Gan H.M."/>
            <person name="Barton H."/>
            <person name="Savka M.A."/>
        </authorList>
    </citation>
    <scope>NUCLEOTIDE SEQUENCE [LARGE SCALE GENOMIC DNA]</scope>
    <source>
        <strain evidence="1 2">SD260</strain>
    </source>
</reference>
<dbReference type="Gene3D" id="3.40.50.300">
    <property type="entry name" value="P-loop containing nucleotide triphosphate hydrolases"/>
    <property type="match status" value="1"/>
</dbReference>
<dbReference type="EMBL" id="LGSZ01000029">
    <property type="protein sequence ID" value="KPH81423.1"/>
    <property type="molecule type" value="Genomic_DNA"/>
</dbReference>
<sequence length="333" mass="36675">MTSSAALSRAEAASLSPGERQDAMANIFVGHDRFTEAMDAIKRFHMPVNGGRPDAGAVGVLAGESRTGKSYALKMYAHDFPAYQGEDGMIRPVVYVDMPSEGGFRSVLQAVADALNVPHTKSMDNGTLDKLIRGALHAQRVQLLLLDEFQEVFDTSKKAMIAHGRGFLRKILNLGTLNILCAGLLQTYEQMAGDPQLTGRGNLPYKIIRPYGWANEDEKKLFRLLCDRFDDKLPFATRSGLRREAIAHRLHWVTNGNIGRLKTFIYQAGCLAINDASDQITTVHFAAAYDSIIPLGSKFHPFRDDMSRAPVPKEEKDRVEIAANGNALTKQVG</sequence>
<dbReference type="RefSeq" id="WP_210166449.1">
    <property type="nucleotide sequence ID" value="NZ_LGSZ01000029.1"/>
</dbReference>
<dbReference type="Pfam" id="PF05621">
    <property type="entry name" value="TniB"/>
    <property type="match status" value="1"/>
</dbReference>
<dbReference type="SUPFAM" id="SSF52540">
    <property type="entry name" value="P-loop containing nucleoside triphosphate hydrolases"/>
    <property type="match status" value="1"/>
</dbReference>
<dbReference type="InterPro" id="IPR027417">
    <property type="entry name" value="P-loop_NTPase"/>
</dbReference>
<evidence type="ECO:0000313" key="2">
    <source>
        <dbReference type="Proteomes" id="UP000037822"/>
    </source>
</evidence>
<dbReference type="Proteomes" id="UP000037822">
    <property type="component" value="Unassembled WGS sequence"/>
</dbReference>
<accession>A0A0N1N368</accession>
<dbReference type="InterPro" id="IPR008868">
    <property type="entry name" value="TniB"/>
</dbReference>
<evidence type="ECO:0000313" key="1">
    <source>
        <dbReference type="EMBL" id="KPH81423.1"/>
    </source>
</evidence>